<gene>
    <name evidence="1" type="ORF">Poly21_43790</name>
</gene>
<proteinExistence type="predicted"/>
<dbReference type="EMBL" id="SJPU01000003">
    <property type="protein sequence ID" value="TWU10475.1"/>
    <property type="molecule type" value="Genomic_DNA"/>
</dbReference>
<name>A0A5C6BE58_9BACT</name>
<dbReference type="Proteomes" id="UP000319908">
    <property type="component" value="Unassembled WGS sequence"/>
</dbReference>
<keyword evidence="2" id="KW-1185">Reference proteome</keyword>
<organism evidence="1 2">
    <name type="scientific">Allorhodopirellula heiligendammensis</name>
    <dbReference type="NCBI Taxonomy" id="2714739"/>
    <lineage>
        <taxon>Bacteria</taxon>
        <taxon>Pseudomonadati</taxon>
        <taxon>Planctomycetota</taxon>
        <taxon>Planctomycetia</taxon>
        <taxon>Pirellulales</taxon>
        <taxon>Pirellulaceae</taxon>
        <taxon>Allorhodopirellula</taxon>
    </lineage>
</organism>
<accession>A0A5C6BE58</accession>
<reference evidence="1 2" key="1">
    <citation type="journal article" date="2020" name="Antonie Van Leeuwenhoek">
        <title>Rhodopirellula heiligendammensis sp. nov., Rhodopirellula pilleata sp. nov., and Rhodopirellula solitaria sp. nov. isolated from natural or artificial marine surfaces in Northern Germany and California, USA, and emended description of the genus Rhodopirellula.</title>
        <authorList>
            <person name="Kallscheuer N."/>
            <person name="Wiegand S."/>
            <person name="Jogler M."/>
            <person name="Boedeker C."/>
            <person name="Peeters S.H."/>
            <person name="Rast P."/>
            <person name="Heuer A."/>
            <person name="Jetten M.S.M."/>
            <person name="Rohde M."/>
            <person name="Jogler C."/>
        </authorList>
    </citation>
    <scope>NUCLEOTIDE SEQUENCE [LARGE SCALE GENOMIC DNA]</scope>
    <source>
        <strain evidence="1 2">Poly21</strain>
    </source>
</reference>
<protein>
    <submittedName>
        <fullName evidence="1">Uncharacterized protein</fullName>
    </submittedName>
</protein>
<comment type="caution">
    <text evidence="1">The sequence shown here is derived from an EMBL/GenBank/DDBJ whole genome shotgun (WGS) entry which is preliminary data.</text>
</comment>
<evidence type="ECO:0000313" key="1">
    <source>
        <dbReference type="EMBL" id="TWU10475.1"/>
    </source>
</evidence>
<sequence length="59" mass="6525">MIRLFIVSAVTLTLGILIPGCGSSENRTIETQGELWDERAAFYADESNFSNEESVSIDK</sequence>
<dbReference type="AlphaFoldDB" id="A0A5C6BE58"/>
<dbReference type="OrthoDB" id="9943608at2"/>
<evidence type="ECO:0000313" key="2">
    <source>
        <dbReference type="Proteomes" id="UP000319908"/>
    </source>
</evidence>